<dbReference type="Proteomes" id="UP000887574">
    <property type="component" value="Unplaced"/>
</dbReference>
<proteinExistence type="predicted"/>
<keyword evidence="1" id="KW-1185">Reference proteome</keyword>
<name>A0A915E059_9BILA</name>
<evidence type="ECO:0000313" key="1">
    <source>
        <dbReference type="Proteomes" id="UP000887574"/>
    </source>
</evidence>
<reference evidence="2" key="1">
    <citation type="submission" date="2022-11" db="UniProtKB">
        <authorList>
            <consortium name="WormBaseParasite"/>
        </authorList>
    </citation>
    <scope>IDENTIFICATION</scope>
</reference>
<accession>A0A915E059</accession>
<organism evidence="1 2">
    <name type="scientific">Ditylenchus dipsaci</name>
    <dbReference type="NCBI Taxonomy" id="166011"/>
    <lineage>
        <taxon>Eukaryota</taxon>
        <taxon>Metazoa</taxon>
        <taxon>Ecdysozoa</taxon>
        <taxon>Nematoda</taxon>
        <taxon>Chromadorea</taxon>
        <taxon>Rhabditida</taxon>
        <taxon>Tylenchina</taxon>
        <taxon>Tylenchomorpha</taxon>
        <taxon>Sphaerularioidea</taxon>
        <taxon>Anguinidae</taxon>
        <taxon>Anguininae</taxon>
        <taxon>Ditylenchus</taxon>
    </lineage>
</organism>
<evidence type="ECO:0000313" key="2">
    <source>
        <dbReference type="WBParaSite" id="jg24785"/>
    </source>
</evidence>
<protein>
    <submittedName>
        <fullName evidence="2">F-box domain-containing protein</fullName>
    </submittedName>
</protein>
<dbReference type="WBParaSite" id="jg24785">
    <property type="protein sequence ID" value="jg24785"/>
    <property type="gene ID" value="jg24785"/>
</dbReference>
<dbReference type="AlphaFoldDB" id="A0A915E059"/>
<sequence length="187" mass="21977">MSGYRTETAATRRNTPEISYFTISAEILSELLSFLERSELDYLEFTSKYFHHFITKYFSNFPFNSLDQLDIYENSSHELSFRNFCLEQLQHYRKSGKWIVELLYVSLPIPECLESAGWKQEVDSISSLRRNSRCVIQVHPRTVPSLLKMLQWPTVFTCSYLALDLCYVSSFVHVNLHYVLCSTTLLR</sequence>